<evidence type="ECO:0000313" key="3">
    <source>
        <dbReference type="Proteomes" id="UP000002294"/>
    </source>
</evidence>
<dbReference type="Proteomes" id="UP000002294">
    <property type="component" value="Chromosome"/>
</dbReference>
<proteinExistence type="predicted"/>
<reference evidence="2 3" key="1">
    <citation type="journal article" date="2009" name="Stand. Genomic Sci.">
        <title>Complete genome sequence of Anaerococcus prevotii type strain (PC1).</title>
        <authorList>
            <person name="Labutti K."/>
            <person name="Pukall R."/>
            <person name="Steenblock K."/>
            <person name="Glavina Del Rio T."/>
            <person name="Tice H."/>
            <person name="Copeland A."/>
            <person name="Cheng J.F."/>
            <person name="Lucas S."/>
            <person name="Chen F."/>
            <person name="Nolan M."/>
            <person name="Bruce D."/>
            <person name="Goodwin L."/>
            <person name="Pitluck S."/>
            <person name="Ivanova N."/>
            <person name="Mavromatis K."/>
            <person name="Ovchinnikova G."/>
            <person name="Pati A."/>
            <person name="Chen A."/>
            <person name="Palaniappan K."/>
            <person name="Land M."/>
            <person name="Hauser L."/>
            <person name="Chang Y.J."/>
            <person name="Jeffries C.D."/>
            <person name="Chain P."/>
            <person name="Saunders E."/>
            <person name="Brettin T."/>
            <person name="Detter J.C."/>
            <person name="Han C."/>
            <person name="Goker M."/>
            <person name="Bristow J."/>
            <person name="Eisen J.A."/>
            <person name="Markowitz V."/>
            <person name="Hugenholtz P."/>
            <person name="Kyrpides N.C."/>
            <person name="Klenk H.P."/>
            <person name="Lapidus A."/>
        </authorList>
    </citation>
    <scope>NUCLEOTIDE SEQUENCE [LARGE SCALE GENOMIC DNA]</scope>
    <source>
        <strain evidence="3">ATCC 9321 / DSM 20548 / JCM 6508 / NCTC 11806 / PC1</strain>
    </source>
</reference>
<feature type="transmembrane region" description="Helical" evidence="1">
    <location>
        <begin position="33"/>
        <end position="53"/>
    </location>
</feature>
<accession>C7RH82</accession>
<keyword evidence="1" id="KW-1133">Transmembrane helix</keyword>
<evidence type="ECO:0000256" key="1">
    <source>
        <dbReference type="SAM" id="Phobius"/>
    </source>
</evidence>
<protein>
    <submittedName>
        <fullName evidence="2">Uncharacterized protein</fullName>
    </submittedName>
</protein>
<organism evidence="2 3">
    <name type="scientific">Anaerococcus prevotii (strain ATCC 9321 / DSM 20548 / JCM 6508 / NCTC 11806 / PC1)</name>
    <name type="common">Peptostreptococcus prevotii</name>
    <name type="synonym">Peptococcus prevotii</name>
    <dbReference type="NCBI Taxonomy" id="525919"/>
    <lineage>
        <taxon>Bacteria</taxon>
        <taxon>Bacillati</taxon>
        <taxon>Bacillota</taxon>
        <taxon>Tissierellia</taxon>
        <taxon>Tissierellales</taxon>
        <taxon>Peptoniphilaceae</taxon>
        <taxon>Anaerococcus</taxon>
    </lineage>
</organism>
<dbReference type="HOGENOM" id="CLU_211300_0_0_9"/>
<keyword evidence="3" id="KW-1185">Reference proteome</keyword>
<keyword evidence="1" id="KW-0812">Transmembrane</keyword>
<dbReference type="KEGG" id="apr:Apre_0815"/>
<name>C7RH82_ANAPD</name>
<dbReference type="STRING" id="525919.Apre_0815"/>
<dbReference type="AlphaFoldDB" id="C7RH82"/>
<evidence type="ECO:0000313" key="2">
    <source>
        <dbReference type="EMBL" id="ACV28843.1"/>
    </source>
</evidence>
<gene>
    <name evidence="2" type="ordered locus">Apre_0815</name>
</gene>
<keyword evidence="1" id="KW-0472">Membrane</keyword>
<sequence>MSPQMIRVLTYFMAVYTVKQGCEIADMKKAKMVSGWALVLICLRFLFLVYRQWSYLG</sequence>
<dbReference type="EMBL" id="CP001708">
    <property type="protein sequence ID" value="ACV28843.1"/>
    <property type="molecule type" value="Genomic_DNA"/>
</dbReference>